<organism evidence="1 2">
    <name type="scientific">Enteractinococcus helveticum</name>
    <dbReference type="NCBI Taxonomy" id="1837282"/>
    <lineage>
        <taxon>Bacteria</taxon>
        <taxon>Bacillati</taxon>
        <taxon>Actinomycetota</taxon>
        <taxon>Actinomycetes</taxon>
        <taxon>Micrococcales</taxon>
        <taxon>Micrococcaceae</taxon>
    </lineage>
</organism>
<dbReference type="InterPro" id="IPR011009">
    <property type="entry name" value="Kinase-like_dom_sf"/>
</dbReference>
<dbReference type="SUPFAM" id="SSF56112">
    <property type="entry name" value="Protein kinase-like (PK-like)"/>
    <property type="match status" value="1"/>
</dbReference>
<dbReference type="STRING" id="1837282.A6F49_13110"/>
<gene>
    <name evidence="1" type="ORF">A6F49_13110</name>
</gene>
<reference evidence="1 2" key="1">
    <citation type="submission" date="2016-04" db="EMBL/GenBank/DDBJ databases">
        <title>First whole genome shotgun sequence of the bacterium Enteractinococcus sp. strain UASWS1574.</title>
        <authorList>
            <person name="Crovadore J."/>
            <person name="Chablais R."/>
            <person name="Lefort F."/>
        </authorList>
    </citation>
    <scope>NUCLEOTIDE SEQUENCE [LARGE SCALE GENOMIC DNA]</scope>
    <source>
        <strain evidence="1 2">UASWS1574</strain>
    </source>
</reference>
<dbReference type="EMBL" id="LXEY01000020">
    <property type="protein sequence ID" value="OAV60298.1"/>
    <property type="molecule type" value="Genomic_DNA"/>
</dbReference>
<name>A0A1B7LYE0_9MICC</name>
<dbReference type="Gene3D" id="3.90.1200.10">
    <property type="match status" value="1"/>
</dbReference>
<dbReference type="OrthoDB" id="9797603at2"/>
<accession>A0A1B7LYE0</accession>
<proteinExistence type="predicted"/>
<sequence length="277" mass="30435">MPAARAHRLAQQLLPEVPTDLAEALATYNWYDAQLVERGKDHLILLADELAVARIPRKTDPQLARTMQLIDQLELPWMLPTPLSAVDDGVLQTYIPGTAHPHGVGDPHTLANIVTVFGEYDTTGLALNTPFAQRGRFTNAMLTALDAVVADHMAWEIADHVHGWTDDGVGAGLVHGDLAGHNMHWVDGHLVGVLDWDYAARWDTALNATYLSLWHGVALEDITTTPHRARVWSGALGLYSLANALTWDISAAGWRRLKKKVQPRVVAAYQALPHAED</sequence>
<evidence type="ECO:0000313" key="2">
    <source>
        <dbReference type="Proteomes" id="UP000078292"/>
    </source>
</evidence>
<evidence type="ECO:0000313" key="1">
    <source>
        <dbReference type="EMBL" id="OAV60298.1"/>
    </source>
</evidence>
<dbReference type="AlphaFoldDB" id="A0A1B7LYE0"/>
<comment type="caution">
    <text evidence="1">The sequence shown here is derived from an EMBL/GenBank/DDBJ whole genome shotgun (WGS) entry which is preliminary data.</text>
</comment>
<keyword evidence="2" id="KW-1185">Reference proteome</keyword>
<dbReference type="RefSeq" id="WP_043056819.1">
    <property type="nucleotide sequence ID" value="NZ_LXEY01000020.1"/>
</dbReference>
<dbReference type="Proteomes" id="UP000078292">
    <property type="component" value="Unassembled WGS sequence"/>
</dbReference>
<protein>
    <submittedName>
        <fullName evidence="1">Uncharacterized protein</fullName>
    </submittedName>
</protein>